<reference evidence="6" key="3">
    <citation type="journal article" date="2017" name="Plant Physiol. Biochem.">
        <title>Differential oxidative and antioxidative response of duckweed Lemna minor toward plant growth promoting/inhibiting bacteria.</title>
        <authorList>
            <person name="Ishizawa H."/>
            <person name="Kuroda M."/>
            <person name="Morikawa M."/>
            <person name="Ike M."/>
        </authorList>
    </citation>
    <scope>NUCLEOTIDE SEQUENCE [LARGE SCALE GENOMIC DNA]</scope>
    <source>
        <strain evidence="6">H3</strain>
    </source>
</reference>
<proteinExistence type="predicted"/>
<evidence type="ECO:0000256" key="2">
    <source>
        <dbReference type="ARBA" id="ARBA00022837"/>
    </source>
</evidence>
<accession>A0A3G9GMP5</accession>
<name>A0A3G9GMP5_9NEIS</name>
<dbReference type="Pfam" id="PF05567">
    <property type="entry name" value="T4P_PilY1"/>
    <property type="match status" value="1"/>
</dbReference>
<keyword evidence="6" id="KW-1185">Reference proteome</keyword>
<dbReference type="InterPro" id="IPR008707">
    <property type="entry name" value="B-propeller_PilY1"/>
</dbReference>
<reference evidence="5 6" key="2">
    <citation type="journal article" date="2017" name="Genome Announc.">
        <title>Draft genome sequence of Aquitalea magnusonii strain H3, a plant growth-promoting bacterium of duckweed Lemna minor.</title>
        <authorList>
            <person name="Ishizawa H."/>
            <person name="Kuroda M."/>
            <person name="Ike M."/>
        </authorList>
    </citation>
    <scope>NUCLEOTIDE SEQUENCE [LARGE SCALE GENOMIC DNA]</scope>
    <source>
        <strain evidence="5 6">H3</strain>
    </source>
</reference>
<evidence type="ECO:0000259" key="4">
    <source>
        <dbReference type="Pfam" id="PF05567"/>
    </source>
</evidence>
<dbReference type="Gene3D" id="3.40.50.410">
    <property type="entry name" value="von Willebrand factor, type A domain"/>
    <property type="match status" value="1"/>
</dbReference>
<protein>
    <submittedName>
        <fullName evidence="5">Type IV fimbrial biogenesis protein PilY1</fullName>
    </submittedName>
</protein>
<evidence type="ECO:0000256" key="3">
    <source>
        <dbReference type="SAM" id="MobiDB-lite"/>
    </source>
</evidence>
<feature type="region of interest" description="Disordered" evidence="3">
    <location>
        <begin position="294"/>
        <end position="317"/>
    </location>
</feature>
<feature type="region of interest" description="Disordered" evidence="3">
    <location>
        <begin position="752"/>
        <end position="777"/>
    </location>
</feature>
<dbReference type="Proteomes" id="UP000198290">
    <property type="component" value="Chromosome"/>
</dbReference>
<sequence>MTNFTNDINGTGLTDYLGTPSAGAFYNIMRSFSGRPGWNGYPSYQTPQDYTNDSPIKYVCQKNFVIFISDGYPNDEVVNATEKNKSGTSVALNSYTPVGVAMPSVGSSVDPTLIRYAGFYYQNGIVPNGVTTDLEGNTFSAATAQPIVTYTIGFGLPATDDGQKVLTATATAGGGQSFNASDETSLTNSLKAVLNSISSTTATNVPVVASKPTNPTEAIQATFYSGDWSGQLHAYTVSSTTGLADLNSSIPVLFNSSSTTRLANIFTSNGASANGVLYSSISSNSNLNSYLAGGSPSGWRSRSGDKSTPSTLGDIIDSTPTPFGTTATAGFAVGANDGMLHVFGRTTSNYTEAFSYIPRAVTAANLALLGSTTYGTAQPHLYFVNGSLTFNNVSGGDNQFSTANNAILTGGMAQGGQGLFALDISNTVANPAQLSGGSAFGSKNVLWDHVPADPGFGNLGYTFAKPVIAQVYVNGAKKWAMITGNGYDSANKATTLMVIDLKTGAMLYELDTGTASNGLSSPAVLDINSDKVADYVYAGDQAGNVWRFTLQTSKSTTTSASKFFTTQANQPVVAAPAIYAIPGGGYMIYVGTGRMMYENTTVNDRTTVYPQSLYGIYDDQTKTNLTYSSSTFITDTEMAKLNGTASLDGSAISTASSKLGSSVVFRKTTTITDAATTPGLSVGPTGNRAGWVFNMDSSNGERMLYQPVVALGKLYFTTQILKGSDKVCSNVNQQSGWVMALDLMTGGRPSSPAFDLNGDGKINTSTASPDGDMVTDSDGKTKIVPSGINYNIGIPSALSIAFTVTTVNLGDYTTTDSGQMGTYPYPSSTNTNEVLTFYVGGTGGSNGNVAAGKLIPRVTSVGRRISWREIF</sequence>
<evidence type="ECO:0000256" key="1">
    <source>
        <dbReference type="ARBA" id="ARBA00022723"/>
    </source>
</evidence>
<reference evidence="6" key="1">
    <citation type="journal article" date="2017" name="Biotechnol. Biofuels">
        <title>Evaluation of environmental bacterial communities as a factor affecting the growth of duckweed Lemna minor.</title>
        <authorList>
            <person name="Ishizawa H."/>
            <person name="Kuroda M."/>
            <person name="Morikawa M."/>
            <person name="Ike M."/>
        </authorList>
    </citation>
    <scope>NUCLEOTIDE SEQUENCE [LARGE SCALE GENOMIC DNA]</scope>
    <source>
        <strain evidence="6">H3</strain>
    </source>
</reference>
<dbReference type="AlphaFoldDB" id="A0A3G9GMP5"/>
<dbReference type="STRING" id="332411.VI06_14350"/>
<dbReference type="KEGG" id="amah:DLM_2976"/>
<dbReference type="EMBL" id="AP018823">
    <property type="protein sequence ID" value="BBF86577.1"/>
    <property type="molecule type" value="Genomic_DNA"/>
</dbReference>
<keyword evidence="1" id="KW-0479">Metal-binding</keyword>
<gene>
    <name evidence="5" type="ORF">DLM_2976</name>
</gene>
<feature type="domain" description="PilY1 beta-propeller" evidence="4">
    <location>
        <begin position="328"/>
        <end position="628"/>
    </location>
</feature>
<organism evidence="5 6">
    <name type="scientific">Aquitalea magnusonii</name>
    <dbReference type="NCBI Taxonomy" id="332411"/>
    <lineage>
        <taxon>Bacteria</taxon>
        <taxon>Pseudomonadati</taxon>
        <taxon>Pseudomonadota</taxon>
        <taxon>Betaproteobacteria</taxon>
        <taxon>Neisseriales</taxon>
        <taxon>Chromobacteriaceae</taxon>
        <taxon>Aquitalea</taxon>
    </lineage>
</organism>
<evidence type="ECO:0000313" key="6">
    <source>
        <dbReference type="Proteomes" id="UP000198290"/>
    </source>
</evidence>
<evidence type="ECO:0000313" key="5">
    <source>
        <dbReference type="EMBL" id="BBF86577.1"/>
    </source>
</evidence>
<dbReference type="InterPro" id="IPR036465">
    <property type="entry name" value="vWFA_dom_sf"/>
</dbReference>
<dbReference type="GO" id="GO:0046872">
    <property type="term" value="F:metal ion binding"/>
    <property type="evidence" value="ECO:0007669"/>
    <property type="project" value="UniProtKB-KW"/>
</dbReference>
<keyword evidence="2" id="KW-0106">Calcium</keyword>